<evidence type="ECO:0000313" key="1">
    <source>
        <dbReference type="EMBL" id="KAG6960197.1"/>
    </source>
</evidence>
<proteinExistence type="predicted"/>
<accession>A0A8J5ITC2</accession>
<dbReference type="Proteomes" id="UP000709295">
    <property type="component" value="Unassembled WGS sequence"/>
</dbReference>
<name>A0A8J5ITC2_9STRA</name>
<dbReference type="AlphaFoldDB" id="A0A8J5ITC2"/>
<comment type="caution">
    <text evidence="1">The sequence shown here is derived from an EMBL/GenBank/DDBJ whole genome shotgun (WGS) entry which is preliminary data.</text>
</comment>
<sequence length="107" mass="12090">MPVEICVEDERCLVALFDICQDYYGEQTFNGHSNTRRQLPGLETSPRYVSCSGKKKNLELMVEGDPTKTVSYMIDALAPEQFQSTVRKEMVRESNQPFPKNVAALIG</sequence>
<gene>
    <name evidence="1" type="ORF">JG688_00009723</name>
</gene>
<keyword evidence="2" id="KW-1185">Reference proteome</keyword>
<protein>
    <submittedName>
        <fullName evidence="1">Uncharacterized protein</fullName>
    </submittedName>
</protein>
<evidence type="ECO:0000313" key="2">
    <source>
        <dbReference type="Proteomes" id="UP000709295"/>
    </source>
</evidence>
<reference evidence="1" key="1">
    <citation type="submission" date="2021-01" db="EMBL/GenBank/DDBJ databases">
        <title>Phytophthora aleatoria, a newly-described species from Pinus radiata is distinct from Phytophthora cactorum isolates based on comparative genomics.</title>
        <authorList>
            <person name="Mcdougal R."/>
            <person name="Panda P."/>
            <person name="Williams N."/>
            <person name="Studholme D.J."/>
        </authorList>
    </citation>
    <scope>NUCLEOTIDE SEQUENCE</scope>
    <source>
        <strain evidence="1">NZFS 4037</strain>
    </source>
</reference>
<organism evidence="1 2">
    <name type="scientific">Phytophthora aleatoria</name>
    <dbReference type="NCBI Taxonomy" id="2496075"/>
    <lineage>
        <taxon>Eukaryota</taxon>
        <taxon>Sar</taxon>
        <taxon>Stramenopiles</taxon>
        <taxon>Oomycota</taxon>
        <taxon>Peronosporomycetes</taxon>
        <taxon>Peronosporales</taxon>
        <taxon>Peronosporaceae</taxon>
        <taxon>Phytophthora</taxon>
    </lineage>
</organism>
<dbReference type="EMBL" id="JAENGY010000571">
    <property type="protein sequence ID" value="KAG6960197.1"/>
    <property type="molecule type" value="Genomic_DNA"/>
</dbReference>